<dbReference type="EMBL" id="JALHLE010000013">
    <property type="protein sequence ID" value="MCJ2178943.1"/>
    <property type="molecule type" value="Genomic_DNA"/>
</dbReference>
<dbReference type="Gene3D" id="3.40.50.300">
    <property type="entry name" value="P-loop containing nucleotide triphosphate hydrolases"/>
    <property type="match status" value="1"/>
</dbReference>
<name>A0ABT0B1J9_9SPHN</name>
<keyword evidence="2" id="KW-1185">Reference proteome</keyword>
<dbReference type="SUPFAM" id="SSF52540">
    <property type="entry name" value="P-loop containing nucleoside triphosphate hydrolases"/>
    <property type="match status" value="1"/>
</dbReference>
<organism evidence="1 2">
    <name type="scientific">Novosphingobium album</name>
    <name type="common">ex Hu et al. 2023</name>
    <dbReference type="NCBI Taxonomy" id="2930093"/>
    <lineage>
        <taxon>Bacteria</taxon>
        <taxon>Pseudomonadati</taxon>
        <taxon>Pseudomonadota</taxon>
        <taxon>Alphaproteobacteria</taxon>
        <taxon>Sphingomonadales</taxon>
        <taxon>Sphingomonadaceae</taxon>
        <taxon>Novosphingobium</taxon>
    </lineage>
</organism>
<evidence type="ECO:0000313" key="1">
    <source>
        <dbReference type="EMBL" id="MCJ2178943.1"/>
    </source>
</evidence>
<reference evidence="1" key="1">
    <citation type="submission" date="2022-03" db="EMBL/GenBank/DDBJ databases">
        <title>Identification of a novel bacterium isolated from mangrove sediments.</title>
        <authorList>
            <person name="Pan X."/>
        </authorList>
    </citation>
    <scope>NUCLEOTIDE SEQUENCE</scope>
    <source>
        <strain evidence="1">B2580</strain>
    </source>
</reference>
<dbReference type="Pfam" id="PF13469">
    <property type="entry name" value="Sulfotransfer_3"/>
    <property type="match status" value="1"/>
</dbReference>
<dbReference type="Proteomes" id="UP001162880">
    <property type="component" value="Unassembled WGS sequence"/>
</dbReference>
<protein>
    <submittedName>
        <fullName evidence="1">Sulfotransferase</fullName>
    </submittedName>
</protein>
<accession>A0ABT0B1J9</accession>
<evidence type="ECO:0000313" key="2">
    <source>
        <dbReference type="Proteomes" id="UP001162880"/>
    </source>
</evidence>
<dbReference type="RefSeq" id="WP_243993457.1">
    <property type="nucleotide sequence ID" value="NZ_JALHLE010000013.1"/>
</dbReference>
<proteinExistence type="predicted"/>
<gene>
    <name evidence="1" type="ORF">MTR64_10235</name>
</gene>
<comment type="caution">
    <text evidence="1">The sequence shown here is derived from an EMBL/GenBank/DDBJ whole genome shotgun (WGS) entry which is preliminary data.</text>
</comment>
<dbReference type="InterPro" id="IPR027417">
    <property type="entry name" value="P-loop_NTPase"/>
</dbReference>
<sequence>MESIARACPHRTDIVAAMLQTLRESGKNTAGWLISRSRPGYRYRNCLFLLAHMRCGSTALSNILCSRSDVSGYGEAHIRYDGQGTLGRLALNQMRRGGWKPQAGALFDKILHSRYDSRVPCEFFEARAIFVVRRPTDAIRSIVNLYTRLGRVEYRTQEEAAGYYVERLAALEALWHRFPARRRSGLTHEALLCDPDGTLAAISRRIGINPPLENHYVSLAASRHGGGGDPLQSGRHSRIESALSRAAGGDGPLSGVSASLISEAYDRFQRLSTLFDDDCAG</sequence>